<reference evidence="3" key="1">
    <citation type="journal article" date="2019" name="Int. J. Syst. Evol. Microbiol.">
        <title>The Global Catalogue of Microorganisms (GCM) 10K type strain sequencing project: providing services to taxonomists for standard genome sequencing and annotation.</title>
        <authorList>
            <consortium name="The Broad Institute Genomics Platform"/>
            <consortium name="The Broad Institute Genome Sequencing Center for Infectious Disease"/>
            <person name="Wu L."/>
            <person name="Ma J."/>
        </authorList>
    </citation>
    <scope>NUCLEOTIDE SEQUENCE [LARGE SCALE GENOMIC DNA]</scope>
    <source>
        <strain evidence="3">JCM 16904</strain>
    </source>
</reference>
<evidence type="ECO:0000313" key="3">
    <source>
        <dbReference type="Proteomes" id="UP001500902"/>
    </source>
</evidence>
<keyword evidence="3" id="KW-1185">Reference proteome</keyword>
<keyword evidence="2" id="KW-0378">Hydrolase</keyword>
<evidence type="ECO:0000313" key="2">
    <source>
        <dbReference type="EMBL" id="GAA3717142.1"/>
    </source>
</evidence>
<dbReference type="Gene3D" id="3.40.50.1820">
    <property type="entry name" value="alpha/beta hydrolase"/>
    <property type="match status" value="1"/>
</dbReference>
<feature type="domain" description="AB hydrolase-1" evidence="1">
    <location>
        <begin position="42"/>
        <end position="279"/>
    </location>
</feature>
<evidence type="ECO:0000259" key="1">
    <source>
        <dbReference type="Pfam" id="PF12697"/>
    </source>
</evidence>
<name>A0ABP7EE87_9ACTN</name>
<dbReference type="InterPro" id="IPR000073">
    <property type="entry name" value="AB_hydrolase_1"/>
</dbReference>
<dbReference type="SUPFAM" id="SSF53474">
    <property type="entry name" value="alpha/beta-Hydrolases"/>
    <property type="match status" value="1"/>
</dbReference>
<dbReference type="RefSeq" id="WP_344896116.1">
    <property type="nucleotide sequence ID" value="NZ_BAAAZP010000237.1"/>
</dbReference>
<dbReference type="InterPro" id="IPR050266">
    <property type="entry name" value="AB_hydrolase_sf"/>
</dbReference>
<dbReference type="Pfam" id="PF12697">
    <property type="entry name" value="Abhydrolase_6"/>
    <property type="match status" value="1"/>
</dbReference>
<dbReference type="GO" id="GO:0016787">
    <property type="term" value="F:hydrolase activity"/>
    <property type="evidence" value="ECO:0007669"/>
    <property type="project" value="UniProtKB-KW"/>
</dbReference>
<protein>
    <submittedName>
        <fullName evidence="2">Alpha/beta fold hydrolase</fullName>
    </submittedName>
</protein>
<dbReference type="PRINTS" id="PR00111">
    <property type="entry name" value="ABHYDROLASE"/>
</dbReference>
<comment type="caution">
    <text evidence="2">The sequence shown here is derived from an EMBL/GenBank/DDBJ whole genome shotgun (WGS) entry which is preliminary data.</text>
</comment>
<accession>A0ABP7EE87</accession>
<organism evidence="2 3">
    <name type="scientific">Nonomuraea antimicrobica</name>
    <dbReference type="NCBI Taxonomy" id="561173"/>
    <lineage>
        <taxon>Bacteria</taxon>
        <taxon>Bacillati</taxon>
        <taxon>Actinomycetota</taxon>
        <taxon>Actinomycetes</taxon>
        <taxon>Streptosporangiales</taxon>
        <taxon>Streptosporangiaceae</taxon>
        <taxon>Nonomuraea</taxon>
    </lineage>
</organism>
<dbReference type="PANTHER" id="PTHR43798">
    <property type="entry name" value="MONOACYLGLYCEROL LIPASE"/>
    <property type="match status" value="1"/>
</dbReference>
<sequence>MTREFTSVWSDLSQLEFSQGFLQAGRWRTRYLHAGDDSKPLLLLLHGITGHAEAYVRNLQAHGEHFNTYAIDFIGHGYSSKPAHLLEIPHYIDQVHAVLDVLGARTASLSGESLGGWVAARFAQLHPDRADRVALNTMGGTMANPQVMTRIKELSLAAAEDPSWERVRARLEWLMADPAAVTDDLIKTRQQIFQQADWRMACRMNMALQDPQIRQRNMLSDDDLRAIKAEALVIWTTKDPSGPVDEGRRIAELIPDGRLAVIENAGHWPQYEQAEVFNRIHLDFLLGR</sequence>
<dbReference type="InterPro" id="IPR029058">
    <property type="entry name" value="AB_hydrolase_fold"/>
</dbReference>
<gene>
    <name evidence="2" type="ORF">GCM10022224_098530</name>
</gene>
<dbReference type="Proteomes" id="UP001500902">
    <property type="component" value="Unassembled WGS sequence"/>
</dbReference>
<dbReference type="PANTHER" id="PTHR43798:SF33">
    <property type="entry name" value="HYDROLASE, PUTATIVE (AFU_ORTHOLOGUE AFUA_2G14860)-RELATED"/>
    <property type="match status" value="1"/>
</dbReference>
<proteinExistence type="predicted"/>
<dbReference type="EMBL" id="BAAAZP010000237">
    <property type="protein sequence ID" value="GAA3717142.1"/>
    <property type="molecule type" value="Genomic_DNA"/>
</dbReference>